<dbReference type="GO" id="GO:0006465">
    <property type="term" value="P:signal peptide processing"/>
    <property type="evidence" value="ECO:0007669"/>
    <property type="project" value="InterPro"/>
</dbReference>
<dbReference type="GO" id="GO:0004252">
    <property type="term" value="F:serine-type endopeptidase activity"/>
    <property type="evidence" value="ECO:0007669"/>
    <property type="project" value="InterPro"/>
</dbReference>
<accession>A0A7W7VPB3</accession>
<protein>
    <recommendedName>
        <fullName evidence="4 6">Signal peptidase I</fullName>
        <ecNumber evidence="4 6">3.4.21.89</ecNumber>
    </recommendedName>
</protein>
<organism evidence="8 9">
    <name type="scientific">Streptosporangium saharense</name>
    <dbReference type="NCBI Taxonomy" id="1706840"/>
    <lineage>
        <taxon>Bacteria</taxon>
        <taxon>Bacillati</taxon>
        <taxon>Actinomycetota</taxon>
        <taxon>Actinomycetes</taxon>
        <taxon>Streptosporangiales</taxon>
        <taxon>Streptosporangiaceae</taxon>
        <taxon>Streptosporangium</taxon>
    </lineage>
</organism>
<dbReference type="InterPro" id="IPR036286">
    <property type="entry name" value="LexA/Signal_pep-like_sf"/>
</dbReference>
<evidence type="ECO:0000259" key="7">
    <source>
        <dbReference type="Pfam" id="PF10502"/>
    </source>
</evidence>
<dbReference type="InterPro" id="IPR019533">
    <property type="entry name" value="Peptidase_S26"/>
</dbReference>
<dbReference type="GO" id="GO:0005886">
    <property type="term" value="C:plasma membrane"/>
    <property type="evidence" value="ECO:0007669"/>
    <property type="project" value="UniProtKB-SubCell"/>
</dbReference>
<dbReference type="Proteomes" id="UP000552644">
    <property type="component" value="Unassembled WGS sequence"/>
</dbReference>
<dbReference type="InterPro" id="IPR000223">
    <property type="entry name" value="Pept_S26A_signal_pept_1"/>
</dbReference>
<keyword evidence="5 6" id="KW-0378">Hydrolase</keyword>
<dbReference type="SUPFAM" id="SSF51306">
    <property type="entry name" value="LexA/Signal peptidase"/>
    <property type="match status" value="1"/>
</dbReference>
<comment type="similarity">
    <text evidence="3 6">Belongs to the peptidase S26 family.</text>
</comment>
<dbReference type="Pfam" id="PF10502">
    <property type="entry name" value="Peptidase_S26"/>
    <property type="match status" value="1"/>
</dbReference>
<dbReference type="RefSeq" id="WP_184718351.1">
    <property type="nucleotide sequence ID" value="NZ_JACHJP010000005.1"/>
</dbReference>
<dbReference type="Gene3D" id="2.10.109.10">
    <property type="entry name" value="Umud Fragment, subunit A"/>
    <property type="match status" value="1"/>
</dbReference>
<evidence type="ECO:0000256" key="6">
    <source>
        <dbReference type="RuleBase" id="RU362042"/>
    </source>
</evidence>
<dbReference type="NCBIfam" id="TIGR02227">
    <property type="entry name" value="sigpep_I_bact"/>
    <property type="match status" value="1"/>
</dbReference>
<dbReference type="PROSITE" id="PS51257">
    <property type="entry name" value="PROKAR_LIPOPROTEIN"/>
    <property type="match status" value="1"/>
</dbReference>
<dbReference type="PRINTS" id="PR00727">
    <property type="entry name" value="LEADERPTASE"/>
</dbReference>
<dbReference type="PANTHER" id="PTHR43390:SF1">
    <property type="entry name" value="CHLOROPLAST PROCESSING PEPTIDASE"/>
    <property type="match status" value="1"/>
</dbReference>
<keyword evidence="6" id="KW-0645">Protease</keyword>
<gene>
    <name evidence="8" type="ORF">FHS44_004892</name>
</gene>
<feature type="domain" description="Peptidase S26" evidence="7">
    <location>
        <begin position="29"/>
        <end position="174"/>
    </location>
</feature>
<evidence type="ECO:0000313" key="9">
    <source>
        <dbReference type="Proteomes" id="UP000552644"/>
    </source>
</evidence>
<dbReference type="AlphaFoldDB" id="A0A7W7VPB3"/>
<dbReference type="EMBL" id="JACHJP010000005">
    <property type="protein sequence ID" value="MBB4917772.1"/>
    <property type="molecule type" value="Genomic_DNA"/>
</dbReference>
<name>A0A7W7VPB3_9ACTN</name>
<reference evidence="8 9" key="1">
    <citation type="submission" date="2020-08" db="EMBL/GenBank/DDBJ databases">
        <title>Genomic Encyclopedia of Type Strains, Phase III (KMG-III): the genomes of soil and plant-associated and newly described type strains.</title>
        <authorList>
            <person name="Whitman W."/>
        </authorList>
    </citation>
    <scope>NUCLEOTIDE SEQUENCE [LARGE SCALE GENOMIC DNA]</scope>
    <source>
        <strain evidence="8 9">CECT 8840</strain>
    </source>
</reference>
<dbReference type="PROSITE" id="PS00761">
    <property type="entry name" value="SPASE_I_3"/>
    <property type="match status" value="1"/>
</dbReference>
<dbReference type="PANTHER" id="PTHR43390">
    <property type="entry name" value="SIGNAL PEPTIDASE I"/>
    <property type="match status" value="1"/>
</dbReference>
<evidence type="ECO:0000256" key="3">
    <source>
        <dbReference type="ARBA" id="ARBA00009370"/>
    </source>
</evidence>
<evidence type="ECO:0000256" key="2">
    <source>
        <dbReference type="ARBA" id="ARBA00004401"/>
    </source>
</evidence>
<comment type="catalytic activity">
    <reaction evidence="1 6">
        <text>Cleavage of hydrophobic, N-terminal signal or leader sequences from secreted and periplasmic proteins.</text>
        <dbReference type="EC" id="3.4.21.89"/>
    </reaction>
</comment>
<proteinExistence type="inferred from homology"/>
<comment type="caution">
    <text evidence="8">The sequence shown here is derived from an EMBL/GenBank/DDBJ whole genome shotgun (WGS) entry which is preliminary data.</text>
</comment>
<dbReference type="GO" id="GO:0009003">
    <property type="term" value="F:signal peptidase activity"/>
    <property type="evidence" value="ECO:0007669"/>
    <property type="project" value="UniProtKB-EC"/>
</dbReference>
<sequence>MAFRELRILLAVLLIVSTTACGAVENVVGRKGFRSGSITMEPTIRKGQHITARTVDENYLPKIGEVVVYRPPTYWLDQEPQLDADFLTARIIGVPGSSVSCCDTTGKVVVDGRPLPEPYVSASPASAVTFEIDVPPDRLWIMGDNRDVSADSRAYRDAPERGTIAISDVVGVVDNVGSN</sequence>
<dbReference type="CDD" id="cd06530">
    <property type="entry name" value="S26_SPase_I"/>
    <property type="match status" value="1"/>
</dbReference>
<comment type="subcellular location">
    <subcellularLocation>
        <location evidence="2">Cell membrane</location>
        <topology evidence="2">Single-pass type II membrane protein</topology>
    </subcellularLocation>
    <subcellularLocation>
        <location evidence="6">Membrane</location>
        <topology evidence="6">Single-pass type II membrane protein</topology>
    </subcellularLocation>
</comment>
<keyword evidence="9" id="KW-1185">Reference proteome</keyword>
<evidence type="ECO:0000256" key="1">
    <source>
        <dbReference type="ARBA" id="ARBA00000677"/>
    </source>
</evidence>
<dbReference type="EC" id="3.4.21.89" evidence="4 6"/>
<evidence type="ECO:0000256" key="4">
    <source>
        <dbReference type="ARBA" id="ARBA00013208"/>
    </source>
</evidence>
<dbReference type="InterPro" id="IPR019758">
    <property type="entry name" value="Pept_S26A_signal_pept_1_CS"/>
</dbReference>
<evidence type="ECO:0000256" key="5">
    <source>
        <dbReference type="ARBA" id="ARBA00022801"/>
    </source>
</evidence>
<evidence type="ECO:0000313" key="8">
    <source>
        <dbReference type="EMBL" id="MBB4917772.1"/>
    </source>
</evidence>